<keyword evidence="3" id="KW-1185">Reference proteome</keyword>
<protein>
    <submittedName>
        <fullName evidence="2">Os04g0204300 protein</fullName>
    </submittedName>
</protein>
<dbReference type="Proteomes" id="UP000059680">
    <property type="component" value="Chromosome 4"/>
</dbReference>
<dbReference type="AlphaFoldDB" id="A0A0N7KIN2"/>
<dbReference type="EMBL" id="AP014960">
    <property type="protein sequence ID" value="BAS88089.1"/>
    <property type="molecule type" value="Genomic_DNA"/>
</dbReference>
<dbReference type="FunCoup" id="A0A0N7KIN2">
    <property type="interactions" value="271"/>
</dbReference>
<gene>
    <name evidence="2" type="ordered locus">Os04g0204300</name>
    <name evidence="2" type="ORF">OSNPB_040204300</name>
</gene>
<name>A0A0N7KIN2_ORYSJ</name>
<feature type="non-terminal residue" evidence="2">
    <location>
        <position position="1"/>
    </location>
</feature>
<proteinExistence type="predicted"/>
<feature type="compositionally biased region" description="Low complexity" evidence="1">
    <location>
        <begin position="20"/>
        <end position="36"/>
    </location>
</feature>
<evidence type="ECO:0000256" key="1">
    <source>
        <dbReference type="SAM" id="MobiDB-lite"/>
    </source>
</evidence>
<evidence type="ECO:0000313" key="3">
    <source>
        <dbReference type="Proteomes" id="UP000059680"/>
    </source>
</evidence>
<dbReference type="ExpressionAtlas" id="A0A0N7KIN2">
    <property type="expression patterns" value="baseline and differential"/>
</dbReference>
<evidence type="ECO:0000313" key="2">
    <source>
        <dbReference type="EMBL" id="BAS88089.1"/>
    </source>
</evidence>
<dbReference type="Gramene" id="Os04t0204300-02">
    <property type="protein sequence ID" value="Os04t0204300-02"/>
    <property type="gene ID" value="Os04g0204300"/>
</dbReference>
<reference evidence="2 3" key="2">
    <citation type="journal article" date="2013" name="Plant Cell Physiol.">
        <title>Rice Annotation Project Database (RAP-DB): an integrative and interactive database for rice genomics.</title>
        <authorList>
            <person name="Sakai H."/>
            <person name="Lee S.S."/>
            <person name="Tanaka T."/>
            <person name="Numa H."/>
            <person name="Kim J."/>
            <person name="Kawahara Y."/>
            <person name="Wakimoto H."/>
            <person name="Yang C.C."/>
            <person name="Iwamoto M."/>
            <person name="Abe T."/>
            <person name="Yamada Y."/>
            <person name="Muto A."/>
            <person name="Inokuchi H."/>
            <person name="Ikemura T."/>
            <person name="Matsumoto T."/>
            <person name="Sasaki T."/>
            <person name="Itoh T."/>
        </authorList>
    </citation>
    <scope>NUCLEOTIDE SEQUENCE [LARGE SCALE GENOMIC DNA]</scope>
    <source>
        <strain evidence="3">cv. Nipponbare</strain>
    </source>
</reference>
<reference evidence="2 3" key="3">
    <citation type="journal article" date="2013" name="Rice">
        <title>Improvement of the Oryza sativa Nipponbare reference genome using next generation sequence and optical map data.</title>
        <authorList>
            <person name="Kawahara Y."/>
            <person name="de la Bastide M."/>
            <person name="Hamilton J.P."/>
            <person name="Kanamori H."/>
            <person name="McCombie W.R."/>
            <person name="Ouyang S."/>
            <person name="Schwartz D.C."/>
            <person name="Tanaka T."/>
            <person name="Wu J."/>
            <person name="Zhou S."/>
            <person name="Childs K.L."/>
            <person name="Davidson R.M."/>
            <person name="Lin H."/>
            <person name="Quesada-Ocampo L."/>
            <person name="Vaillancourt B."/>
            <person name="Sakai H."/>
            <person name="Lee S.S."/>
            <person name="Kim J."/>
            <person name="Numa H."/>
            <person name="Itoh T."/>
            <person name="Buell C.R."/>
            <person name="Matsumoto T."/>
        </authorList>
    </citation>
    <scope>NUCLEOTIDE SEQUENCE [LARGE SCALE GENOMIC DNA]</scope>
    <source>
        <strain evidence="3">cv. Nipponbare</strain>
    </source>
</reference>
<feature type="region of interest" description="Disordered" evidence="1">
    <location>
        <begin position="1"/>
        <end position="53"/>
    </location>
</feature>
<organism evidence="2 3">
    <name type="scientific">Oryza sativa subsp. japonica</name>
    <name type="common">Rice</name>
    <dbReference type="NCBI Taxonomy" id="39947"/>
    <lineage>
        <taxon>Eukaryota</taxon>
        <taxon>Viridiplantae</taxon>
        <taxon>Streptophyta</taxon>
        <taxon>Embryophyta</taxon>
        <taxon>Tracheophyta</taxon>
        <taxon>Spermatophyta</taxon>
        <taxon>Magnoliopsida</taxon>
        <taxon>Liliopsida</taxon>
        <taxon>Poales</taxon>
        <taxon>Poaceae</taxon>
        <taxon>BOP clade</taxon>
        <taxon>Oryzoideae</taxon>
        <taxon>Oryzeae</taxon>
        <taxon>Oryzinae</taxon>
        <taxon>Oryza</taxon>
        <taxon>Oryza sativa</taxon>
    </lineage>
</organism>
<sequence>HFATAASPAPIQTFPRRDLTSSATSPPSPSSPAGEGESADGGEGGWSESGDREVYQIWSRATAVCSRRPARG</sequence>
<accession>A0A0N7KIN2</accession>
<reference evidence="3" key="1">
    <citation type="journal article" date="2005" name="Nature">
        <title>The map-based sequence of the rice genome.</title>
        <authorList>
            <consortium name="International rice genome sequencing project (IRGSP)"/>
            <person name="Matsumoto T."/>
            <person name="Wu J."/>
            <person name="Kanamori H."/>
            <person name="Katayose Y."/>
            <person name="Fujisawa M."/>
            <person name="Namiki N."/>
            <person name="Mizuno H."/>
            <person name="Yamamoto K."/>
            <person name="Antonio B.A."/>
            <person name="Baba T."/>
            <person name="Sakata K."/>
            <person name="Nagamura Y."/>
            <person name="Aoki H."/>
            <person name="Arikawa K."/>
            <person name="Arita K."/>
            <person name="Bito T."/>
            <person name="Chiden Y."/>
            <person name="Fujitsuka N."/>
            <person name="Fukunaka R."/>
            <person name="Hamada M."/>
            <person name="Harada C."/>
            <person name="Hayashi A."/>
            <person name="Hijishita S."/>
            <person name="Honda M."/>
            <person name="Hosokawa S."/>
            <person name="Ichikawa Y."/>
            <person name="Idonuma A."/>
            <person name="Iijima M."/>
            <person name="Ikeda M."/>
            <person name="Ikeno M."/>
            <person name="Ito K."/>
            <person name="Ito S."/>
            <person name="Ito T."/>
            <person name="Ito Y."/>
            <person name="Ito Y."/>
            <person name="Iwabuchi A."/>
            <person name="Kamiya K."/>
            <person name="Karasawa W."/>
            <person name="Kurita K."/>
            <person name="Katagiri S."/>
            <person name="Kikuta A."/>
            <person name="Kobayashi H."/>
            <person name="Kobayashi N."/>
            <person name="Machita K."/>
            <person name="Maehara T."/>
            <person name="Masukawa M."/>
            <person name="Mizubayashi T."/>
            <person name="Mukai Y."/>
            <person name="Nagasaki H."/>
            <person name="Nagata Y."/>
            <person name="Naito S."/>
            <person name="Nakashima M."/>
            <person name="Nakama Y."/>
            <person name="Nakamichi Y."/>
            <person name="Nakamura M."/>
            <person name="Meguro A."/>
            <person name="Negishi M."/>
            <person name="Ohta I."/>
            <person name="Ohta T."/>
            <person name="Okamoto M."/>
            <person name="Ono N."/>
            <person name="Saji S."/>
            <person name="Sakaguchi M."/>
            <person name="Sakai K."/>
            <person name="Shibata M."/>
            <person name="Shimokawa T."/>
            <person name="Song J."/>
            <person name="Takazaki Y."/>
            <person name="Terasawa K."/>
            <person name="Tsugane M."/>
            <person name="Tsuji K."/>
            <person name="Ueda S."/>
            <person name="Waki K."/>
            <person name="Yamagata H."/>
            <person name="Yamamoto M."/>
            <person name="Yamamoto S."/>
            <person name="Yamane H."/>
            <person name="Yoshiki S."/>
            <person name="Yoshihara R."/>
            <person name="Yukawa K."/>
            <person name="Zhong H."/>
            <person name="Yano M."/>
            <person name="Yuan Q."/>
            <person name="Ouyang S."/>
            <person name="Liu J."/>
            <person name="Jones K.M."/>
            <person name="Gansberger K."/>
            <person name="Moffat K."/>
            <person name="Hill J."/>
            <person name="Bera J."/>
            <person name="Fadrosh D."/>
            <person name="Jin S."/>
            <person name="Johri S."/>
            <person name="Kim M."/>
            <person name="Overton L."/>
            <person name="Reardon M."/>
            <person name="Tsitrin T."/>
            <person name="Vuong H."/>
            <person name="Weaver B."/>
            <person name="Ciecko A."/>
            <person name="Tallon L."/>
            <person name="Jackson J."/>
            <person name="Pai G."/>
            <person name="Aken S.V."/>
            <person name="Utterback T."/>
            <person name="Reidmuller S."/>
            <person name="Feldblyum T."/>
            <person name="Hsiao J."/>
            <person name="Zismann V."/>
            <person name="Iobst S."/>
            <person name="de Vazeille A.R."/>
            <person name="Buell C.R."/>
            <person name="Ying K."/>
            <person name="Li Y."/>
            <person name="Lu T."/>
            <person name="Huang Y."/>
            <person name="Zhao Q."/>
            <person name="Feng Q."/>
            <person name="Zhang L."/>
            <person name="Zhu J."/>
            <person name="Weng Q."/>
            <person name="Mu J."/>
            <person name="Lu Y."/>
            <person name="Fan D."/>
            <person name="Liu Y."/>
            <person name="Guan J."/>
            <person name="Zhang Y."/>
            <person name="Yu S."/>
            <person name="Liu X."/>
            <person name="Zhang Y."/>
            <person name="Hong G."/>
            <person name="Han B."/>
            <person name="Choisne N."/>
            <person name="Demange N."/>
            <person name="Orjeda G."/>
            <person name="Samain S."/>
            <person name="Cattolico L."/>
            <person name="Pelletier E."/>
            <person name="Couloux A."/>
            <person name="Segurens B."/>
            <person name="Wincker P."/>
            <person name="D'Hont A."/>
            <person name="Scarpelli C."/>
            <person name="Weissenbach J."/>
            <person name="Salanoubat M."/>
            <person name="Quetier F."/>
            <person name="Yu Y."/>
            <person name="Kim H.R."/>
            <person name="Rambo T."/>
            <person name="Currie J."/>
            <person name="Collura K."/>
            <person name="Luo M."/>
            <person name="Yang T."/>
            <person name="Ammiraju J.S.S."/>
            <person name="Engler F."/>
            <person name="Soderlund C."/>
            <person name="Wing R.A."/>
            <person name="Palmer L.E."/>
            <person name="de la Bastide M."/>
            <person name="Spiegel L."/>
            <person name="Nascimento L."/>
            <person name="Zutavern T."/>
            <person name="O'Shaughnessy A."/>
            <person name="Dike S."/>
            <person name="Dedhia N."/>
            <person name="Preston R."/>
            <person name="Balija V."/>
            <person name="McCombie W.R."/>
            <person name="Chow T."/>
            <person name="Chen H."/>
            <person name="Chung M."/>
            <person name="Chen C."/>
            <person name="Shaw J."/>
            <person name="Wu H."/>
            <person name="Hsiao K."/>
            <person name="Chao Y."/>
            <person name="Chu M."/>
            <person name="Cheng C."/>
            <person name="Hour A."/>
            <person name="Lee P."/>
            <person name="Lin S."/>
            <person name="Lin Y."/>
            <person name="Liou J."/>
            <person name="Liu S."/>
            <person name="Hsing Y."/>
            <person name="Raghuvanshi S."/>
            <person name="Mohanty A."/>
            <person name="Bharti A.K."/>
            <person name="Gaur A."/>
            <person name="Gupta V."/>
            <person name="Kumar D."/>
            <person name="Ravi V."/>
            <person name="Vij S."/>
            <person name="Kapur A."/>
            <person name="Khurana P."/>
            <person name="Khurana P."/>
            <person name="Khurana J.P."/>
            <person name="Tyagi A.K."/>
            <person name="Gaikwad K."/>
            <person name="Singh A."/>
            <person name="Dalal V."/>
            <person name="Srivastava S."/>
            <person name="Dixit A."/>
            <person name="Pal A.K."/>
            <person name="Ghazi I.A."/>
            <person name="Yadav M."/>
            <person name="Pandit A."/>
            <person name="Bhargava A."/>
            <person name="Sureshbabu K."/>
            <person name="Batra K."/>
            <person name="Sharma T.R."/>
            <person name="Mohapatra T."/>
            <person name="Singh N.K."/>
            <person name="Messing J."/>
            <person name="Nelson A.B."/>
            <person name="Fuks G."/>
            <person name="Kavchok S."/>
            <person name="Keizer G."/>
            <person name="Linton E."/>
            <person name="Llaca V."/>
            <person name="Song R."/>
            <person name="Tanyolac B."/>
            <person name="Young S."/>
            <person name="Ho-Il K."/>
            <person name="Hahn J.H."/>
            <person name="Sangsakoo G."/>
            <person name="Vanavichit A."/>
            <person name="de Mattos Luiz.A.T."/>
            <person name="Zimmer P.D."/>
            <person name="Malone G."/>
            <person name="Dellagostin O."/>
            <person name="de Oliveira A.C."/>
            <person name="Bevan M."/>
            <person name="Bancroft I."/>
            <person name="Minx P."/>
            <person name="Cordum H."/>
            <person name="Wilson R."/>
            <person name="Cheng Z."/>
            <person name="Jin W."/>
            <person name="Jiang J."/>
            <person name="Leong S.A."/>
            <person name="Iwama H."/>
            <person name="Gojobori T."/>
            <person name="Itoh T."/>
            <person name="Niimura Y."/>
            <person name="Fujii Y."/>
            <person name="Habara T."/>
            <person name="Sakai H."/>
            <person name="Sato Y."/>
            <person name="Wilson G."/>
            <person name="Kumar K."/>
            <person name="McCouch S."/>
            <person name="Juretic N."/>
            <person name="Hoen D."/>
            <person name="Wright S."/>
            <person name="Bruskiewich R."/>
            <person name="Bureau T."/>
            <person name="Miyao A."/>
            <person name="Hirochika H."/>
            <person name="Nishikawa T."/>
            <person name="Kadowaki K."/>
            <person name="Sugiura M."/>
            <person name="Burr B."/>
            <person name="Sasaki T."/>
        </authorList>
    </citation>
    <scope>NUCLEOTIDE SEQUENCE [LARGE SCALE GENOMIC DNA]</scope>
    <source>
        <strain evidence="3">cv. Nipponbare</strain>
    </source>
</reference>